<dbReference type="InterPro" id="IPR029063">
    <property type="entry name" value="SAM-dependent_MTases_sf"/>
</dbReference>
<sequence length="283" mass="31625">MLKDIWAVVKPWFFICISTTFFFITVAKLISEGDLDTLRSKKKFGEAWFGNLWRFVGPKAQAEAEGWVISLLEGRVENGRAAVKTDAVSHALEGVVLEVGAGSGMWTKVLADIALASETGEGRTPIKVYGVEPNPMSAAALKRRVEQLGLDGRYEVIPAGIEDLEKESPLKPGSVDCIMTVQCLCSIPEPEKNMRLLYEYLKKGGRWYVYEHVRADEGVFIPAFQKFTNFFWKRLMGTCQLCRPTTDTLHKIGEWESIDLAVRSTESRYAAMPHVVGTLKKAV</sequence>
<reference evidence="3" key="1">
    <citation type="journal article" date="2014" name="Genome Announc.">
        <title>Genome sequence and annotation of Acremonium chrysogenum, producer of the beta-lactam antibiotic cephalosporin C.</title>
        <authorList>
            <person name="Terfehr D."/>
            <person name="Dahlmann T.A."/>
            <person name="Specht T."/>
            <person name="Zadra I."/>
            <person name="Kuernsteiner H."/>
            <person name="Kueck U."/>
        </authorList>
    </citation>
    <scope>NUCLEOTIDE SEQUENCE [LARGE SCALE GENOMIC DNA]</scope>
    <source>
        <strain evidence="3">ATCC 11550 / CBS 779.69 / DSM 880 / IAM 14645 / JCM 23072 / IMI 49137</strain>
    </source>
</reference>
<comment type="caution">
    <text evidence="2">The sequence shown here is derived from an EMBL/GenBank/DDBJ whole genome shotgun (WGS) entry which is preliminary data.</text>
</comment>
<dbReference type="SUPFAM" id="SSF53335">
    <property type="entry name" value="S-adenosyl-L-methionine-dependent methyltransferases"/>
    <property type="match status" value="1"/>
</dbReference>
<dbReference type="InterPro" id="IPR052356">
    <property type="entry name" value="Thiol_S-MT"/>
</dbReference>
<protein>
    <submittedName>
        <fullName evidence="2">Methyltransferase-like protein 7A-like protein</fullName>
    </submittedName>
</protein>
<organism evidence="2 3">
    <name type="scientific">Hapsidospora chrysogenum (strain ATCC 11550 / CBS 779.69 / DSM 880 / IAM 14645 / JCM 23072 / IMI 49137)</name>
    <name type="common">Acremonium chrysogenum</name>
    <dbReference type="NCBI Taxonomy" id="857340"/>
    <lineage>
        <taxon>Eukaryota</taxon>
        <taxon>Fungi</taxon>
        <taxon>Dikarya</taxon>
        <taxon>Ascomycota</taxon>
        <taxon>Pezizomycotina</taxon>
        <taxon>Sordariomycetes</taxon>
        <taxon>Hypocreomycetidae</taxon>
        <taxon>Hypocreales</taxon>
        <taxon>Bionectriaceae</taxon>
        <taxon>Hapsidospora</taxon>
    </lineage>
</organism>
<evidence type="ECO:0000256" key="1">
    <source>
        <dbReference type="SAM" id="Phobius"/>
    </source>
</evidence>
<dbReference type="Gene3D" id="3.40.50.150">
    <property type="entry name" value="Vaccinia Virus protein VP39"/>
    <property type="match status" value="1"/>
</dbReference>
<dbReference type="PANTHER" id="PTHR45036">
    <property type="entry name" value="METHYLTRANSFERASE LIKE 7B"/>
    <property type="match status" value="1"/>
</dbReference>
<feature type="transmembrane region" description="Helical" evidence="1">
    <location>
        <begin position="12"/>
        <end position="31"/>
    </location>
</feature>
<dbReference type="GO" id="GO:0008168">
    <property type="term" value="F:methyltransferase activity"/>
    <property type="evidence" value="ECO:0007669"/>
    <property type="project" value="UniProtKB-KW"/>
</dbReference>
<evidence type="ECO:0000313" key="2">
    <source>
        <dbReference type="EMBL" id="KFH45686.1"/>
    </source>
</evidence>
<dbReference type="STRING" id="857340.A0A086T8K4"/>
<dbReference type="AlphaFoldDB" id="A0A086T8K4"/>
<dbReference type="EMBL" id="JPKY01000029">
    <property type="protein sequence ID" value="KFH45686.1"/>
    <property type="molecule type" value="Genomic_DNA"/>
</dbReference>
<dbReference type="HOGENOM" id="CLU_037990_6_0_1"/>
<name>A0A086T8K4_HAPC1</name>
<dbReference type="CDD" id="cd02440">
    <property type="entry name" value="AdoMet_MTases"/>
    <property type="match status" value="1"/>
</dbReference>
<dbReference type="OrthoDB" id="540004at2759"/>
<keyword evidence="1" id="KW-0812">Transmembrane</keyword>
<keyword evidence="1" id="KW-1133">Transmembrane helix</keyword>
<dbReference type="GO" id="GO:0032259">
    <property type="term" value="P:methylation"/>
    <property type="evidence" value="ECO:0007669"/>
    <property type="project" value="UniProtKB-KW"/>
</dbReference>
<gene>
    <name evidence="2" type="ORF">ACRE_035060</name>
</gene>
<dbReference type="Pfam" id="PF13489">
    <property type="entry name" value="Methyltransf_23"/>
    <property type="match status" value="1"/>
</dbReference>
<keyword evidence="3" id="KW-1185">Reference proteome</keyword>
<keyword evidence="1" id="KW-0472">Membrane</keyword>
<accession>A0A086T8K4</accession>
<evidence type="ECO:0000313" key="3">
    <source>
        <dbReference type="Proteomes" id="UP000029964"/>
    </source>
</evidence>
<keyword evidence="2" id="KW-0489">Methyltransferase</keyword>
<keyword evidence="2" id="KW-0808">Transferase</keyword>
<proteinExistence type="predicted"/>
<dbReference type="PANTHER" id="PTHR45036:SF1">
    <property type="entry name" value="METHYLTRANSFERASE LIKE 7A"/>
    <property type="match status" value="1"/>
</dbReference>
<dbReference type="Proteomes" id="UP000029964">
    <property type="component" value="Unassembled WGS sequence"/>
</dbReference>